<sequence length="571" mass="59617">MSQQIRRTRTERTEQTVAPVDTPTTTTQRFAEGVELVATGLRMLADLGDLSVADAPALLSHIIRLEHVVTAKAVVDLRTTDLVVRARAADRQGSSKPVDFLVESLGLSVREANERLRARDLLMKPVDPQPVALPEDAPDEDLQAAREAALEQARQENALRERNTATTVLANRRVLDGTSRAVPVGIATLAGAAAETCRLVRGARLSTQDVVSRVLNSATAPVPPGSAAPGATGNRRTARGLVDGANREAPRDLIEATRKRTCSVSRTGSDGMQRLTLSLPEHLMAVVTAFLATAGAPGSGMAPGPAAGGAGAGDAGAGDAGGAGAGDAGAGTTAPADGTGTRGPGNHGRDHNRDLRNRGQRWADAIVRACRAGAADTTESRPVASLLVSTTRRELTEAVTAPTRPLLLTSTGHTLSWAELVSVGLTTQWLEAIHDGNGRVVELRTNGRLATAWQRAALFAYQGCCAHPGCEEPASRTQAHHVRAWIAGGRTDVENLLLLCPRHHVDNDDSRSRATRGYADIGPGGEPVWIPPAGHDPGRRPRPNTSPTALAAAGARIRAGEATEPVGGGAR</sequence>
<protein>
    <recommendedName>
        <fullName evidence="2">HNH nuclease domain-containing protein</fullName>
    </recommendedName>
</protein>
<organism evidence="3 4">
    <name type="scientific">Corynebacterium bovis DSM 20582 = CIP 54.80</name>
    <dbReference type="NCBI Taxonomy" id="927655"/>
    <lineage>
        <taxon>Bacteria</taxon>
        <taxon>Bacillati</taxon>
        <taxon>Actinomycetota</taxon>
        <taxon>Actinomycetes</taxon>
        <taxon>Mycobacteriales</taxon>
        <taxon>Corynebacteriaceae</taxon>
        <taxon>Corynebacterium</taxon>
    </lineage>
</organism>
<reference evidence="3" key="1">
    <citation type="submission" date="2020-08" db="EMBL/GenBank/DDBJ databases">
        <title>Sequencing the genomes of 1000 actinobacteria strains.</title>
        <authorList>
            <person name="Klenk H.-P."/>
        </authorList>
    </citation>
    <scope>NUCLEOTIDE SEQUENCE</scope>
    <source>
        <strain evidence="3">DSM 20582</strain>
    </source>
</reference>
<gene>
    <name evidence="3" type="ORF">FHU32_000501</name>
</gene>
<feature type="region of interest" description="Disordered" evidence="1">
    <location>
        <begin position="216"/>
        <end position="270"/>
    </location>
</feature>
<comment type="caution">
    <text evidence="3">The sequence shown here is derived from an EMBL/GenBank/DDBJ whole genome shotgun (WGS) entry which is preliminary data.</text>
</comment>
<evidence type="ECO:0000259" key="2">
    <source>
        <dbReference type="SMART" id="SM00507"/>
    </source>
</evidence>
<feature type="domain" description="HNH nuclease" evidence="2">
    <location>
        <begin position="453"/>
        <end position="505"/>
    </location>
</feature>
<feature type="region of interest" description="Disordered" evidence="1">
    <location>
        <begin position="509"/>
        <end position="571"/>
    </location>
</feature>
<feature type="compositionally biased region" description="Low complexity" evidence="1">
    <location>
        <begin position="330"/>
        <end position="339"/>
    </location>
</feature>
<dbReference type="Gene3D" id="1.10.30.50">
    <property type="match status" value="1"/>
</dbReference>
<dbReference type="SMART" id="SM00507">
    <property type="entry name" value="HNHc"/>
    <property type="match status" value="1"/>
</dbReference>
<dbReference type="GO" id="GO:0003676">
    <property type="term" value="F:nucleic acid binding"/>
    <property type="evidence" value="ECO:0007669"/>
    <property type="project" value="InterPro"/>
</dbReference>
<dbReference type="CDD" id="cd00085">
    <property type="entry name" value="HNHc"/>
    <property type="match status" value="1"/>
</dbReference>
<dbReference type="RefSeq" id="WP_010266700.1">
    <property type="nucleotide sequence ID" value="NZ_AENJ01000093.1"/>
</dbReference>
<dbReference type="GO" id="GO:0008270">
    <property type="term" value="F:zinc ion binding"/>
    <property type="evidence" value="ECO:0007669"/>
    <property type="project" value="InterPro"/>
</dbReference>
<evidence type="ECO:0000313" key="3">
    <source>
        <dbReference type="EMBL" id="MBB3115297.1"/>
    </source>
</evidence>
<accession>A0A8H9Y9M9</accession>
<name>A0A8H9Y9M9_9CORY</name>
<feature type="region of interest" description="Disordered" evidence="1">
    <location>
        <begin position="300"/>
        <end position="356"/>
    </location>
</feature>
<feature type="compositionally biased region" description="Basic and acidic residues" evidence="1">
    <location>
        <begin position="245"/>
        <end position="258"/>
    </location>
</feature>
<feature type="compositionally biased region" description="Gly residues" evidence="1">
    <location>
        <begin position="306"/>
        <end position="329"/>
    </location>
</feature>
<dbReference type="Pfam" id="PF01844">
    <property type="entry name" value="HNH"/>
    <property type="match status" value="1"/>
</dbReference>
<evidence type="ECO:0000313" key="4">
    <source>
        <dbReference type="Proteomes" id="UP000612712"/>
    </source>
</evidence>
<feature type="compositionally biased region" description="Low complexity" evidence="1">
    <location>
        <begin position="548"/>
        <end position="564"/>
    </location>
</feature>
<evidence type="ECO:0000256" key="1">
    <source>
        <dbReference type="SAM" id="MobiDB-lite"/>
    </source>
</evidence>
<dbReference type="InterPro" id="IPR002711">
    <property type="entry name" value="HNH"/>
</dbReference>
<feature type="compositionally biased region" description="Basic and acidic residues" evidence="1">
    <location>
        <begin position="347"/>
        <end position="356"/>
    </location>
</feature>
<dbReference type="AlphaFoldDB" id="A0A8H9Y9M9"/>
<dbReference type="Proteomes" id="UP000612712">
    <property type="component" value="Unassembled WGS sequence"/>
</dbReference>
<dbReference type="EMBL" id="JACHWT010000002">
    <property type="protein sequence ID" value="MBB3115297.1"/>
    <property type="molecule type" value="Genomic_DNA"/>
</dbReference>
<dbReference type="GO" id="GO:0004519">
    <property type="term" value="F:endonuclease activity"/>
    <property type="evidence" value="ECO:0007669"/>
    <property type="project" value="InterPro"/>
</dbReference>
<dbReference type="InterPro" id="IPR003615">
    <property type="entry name" value="HNH_nuc"/>
</dbReference>
<proteinExistence type="predicted"/>